<keyword evidence="1" id="KW-0812">Transmembrane</keyword>
<dbReference type="InterPro" id="IPR025238">
    <property type="entry name" value="DUF4184"/>
</dbReference>
<feature type="transmembrane region" description="Helical" evidence="1">
    <location>
        <begin position="217"/>
        <end position="238"/>
    </location>
</feature>
<dbReference type="EMBL" id="CP114767">
    <property type="protein sequence ID" value="WBA43082.1"/>
    <property type="molecule type" value="Genomic_DNA"/>
</dbReference>
<keyword evidence="1" id="KW-0472">Membrane</keyword>
<keyword evidence="3" id="KW-1185">Reference proteome</keyword>
<name>A0ABY7LRN6_9BACT</name>
<gene>
    <name evidence="2" type="ORF">O3303_05820</name>
</gene>
<evidence type="ECO:0000313" key="2">
    <source>
        <dbReference type="EMBL" id="WBA43082.1"/>
    </source>
</evidence>
<feature type="transmembrane region" description="Helical" evidence="1">
    <location>
        <begin position="52"/>
        <end position="72"/>
    </location>
</feature>
<dbReference type="Proteomes" id="UP001211005">
    <property type="component" value="Chromosome"/>
</dbReference>
<organism evidence="2 3">
    <name type="scientific">Hymenobacter canadensis</name>
    <dbReference type="NCBI Taxonomy" id="2999067"/>
    <lineage>
        <taxon>Bacteria</taxon>
        <taxon>Pseudomonadati</taxon>
        <taxon>Bacteroidota</taxon>
        <taxon>Cytophagia</taxon>
        <taxon>Cytophagales</taxon>
        <taxon>Hymenobacteraceae</taxon>
        <taxon>Hymenobacter</taxon>
    </lineage>
</organism>
<feature type="transmembrane region" description="Helical" evidence="1">
    <location>
        <begin position="103"/>
        <end position="121"/>
    </location>
</feature>
<dbReference type="Pfam" id="PF13803">
    <property type="entry name" value="DUF4184"/>
    <property type="match status" value="1"/>
</dbReference>
<sequence length="246" mass="26585">MPFTLAHTAAVLPLLRRRGLSATGLLVGSIAPDFEKFARMGLHNGHSHTWLSIGYFSLPVGVALAFTFHLLVRDALLAHLPAPLYQRLAAVRRLRWRPYFRRHYGAVLLSIGLGAATHLLWDGLTHRRPLLVRYLPQLLGPVPGLPGAVPVYKVLELLSSGLGTALVLALILRLPRLPLPLPLTRGARRRYWGLAAGTATGLWAARVLPALPALAPWDAVVSALSAGLLGLVAASVYYPGSLARSR</sequence>
<protein>
    <submittedName>
        <fullName evidence="2">DUF4184 family protein</fullName>
    </submittedName>
</protein>
<feature type="transmembrane region" description="Helical" evidence="1">
    <location>
        <begin position="191"/>
        <end position="211"/>
    </location>
</feature>
<reference evidence="2 3" key="1">
    <citation type="submission" date="2022-12" db="EMBL/GenBank/DDBJ databases">
        <title>Hymenobacter canadensis sp. nov. isolated from lake water of the Cambridge Bay, Canada.</title>
        <authorList>
            <person name="Kim W.H."/>
            <person name="Lee Y.M."/>
        </authorList>
    </citation>
    <scope>NUCLEOTIDE SEQUENCE [LARGE SCALE GENOMIC DNA]</scope>
    <source>
        <strain evidence="2 3">PAMC 29467</strain>
    </source>
</reference>
<proteinExistence type="predicted"/>
<dbReference type="RefSeq" id="WP_269561127.1">
    <property type="nucleotide sequence ID" value="NZ_CP114767.1"/>
</dbReference>
<evidence type="ECO:0000313" key="3">
    <source>
        <dbReference type="Proteomes" id="UP001211005"/>
    </source>
</evidence>
<keyword evidence="1" id="KW-1133">Transmembrane helix</keyword>
<feature type="transmembrane region" description="Helical" evidence="1">
    <location>
        <begin position="151"/>
        <end position="171"/>
    </location>
</feature>
<evidence type="ECO:0000256" key="1">
    <source>
        <dbReference type="SAM" id="Phobius"/>
    </source>
</evidence>
<accession>A0ABY7LRN6</accession>